<evidence type="ECO:0000313" key="1">
    <source>
        <dbReference type="EMBL" id="VWB73141.1"/>
    </source>
</evidence>
<protein>
    <submittedName>
        <fullName evidence="1">Uncharacterized protein</fullName>
    </submittedName>
</protein>
<dbReference type="Proteomes" id="UP000494174">
    <property type="component" value="Unassembled WGS sequence"/>
</dbReference>
<organism evidence="1 2">
    <name type="scientific">Burkholderia lata (strain ATCC 17760 / DSM 23089 / LMG 22485 / NCIMB 9086 / R18194 / 383)</name>
    <dbReference type="NCBI Taxonomy" id="482957"/>
    <lineage>
        <taxon>Bacteria</taxon>
        <taxon>Pseudomonadati</taxon>
        <taxon>Pseudomonadota</taxon>
        <taxon>Betaproteobacteria</taxon>
        <taxon>Burkholderiales</taxon>
        <taxon>Burkholderiaceae</taxon>
        <taxon>Burkholderia</taxon>
        <taxon>Burkholderia cepacia complex</taxon>
    </lineage>
</organism>
<proteinExistence type="predicted"/>
<dbReference type="EMBL" id="CABVPU010000011">
    <property type="protein sequence ID" value="VWB73141.1"/>
    <property type="molecule type" value="Genomic_DNA"/>
</dbReference>
<gene>
    <name evidence="1" type="ORF">BLA15945_03491</name>
</gene>
<evidence type="ECO:0000313" key="2">
    <source>
        <dbReference type="Proteomes" id="UP000494174"/>
    </source>
</evidence>
<reference evidence="1 2" key="1">
    <citation type="submission" date="2019-09" db="EMBL/GenBank/DDBJ databases">
        <authorList>
            <person name="Depoorter E."/>
        </authorList>
    </citation>
    <scope>NUCLEOTIDE SEQUENCE [LARGE SCALE GENOMIC DNA]</scope>
    <source>
        <strain evidence="1">R-15945</strain>
    </source>
</reference>
<name>A0A6P2LY29_BURL3</name>
<accession>A0A6P2LY29</accession>
<dbReference type="AlphaFoldDB" id="A0A6P2LY29"/>
<sequence length="31" mass="3424">MFRKMANEVVLLVQVVSVSENASTEILNGNM</sequence>